<accession>A0A0F9A4F5</accession>
<reference evidence="1" key="1">
    <citation type="journal article" date="2015" name="Nature">
        <title>Complex archaea that bridge the gap between prokaryotes and eukaryotes.</title>
        <authorList>
            <person name="Spang A."/>
            <person name="Saw J.H."/>
            <person name="Jorgensen S.L."/>
            <person name="Zaremba-Niedzwiedzka K."/>
            <person name="Martijn J."/>
            <person name="Lind A.E."/>
            <person name="van Eijk R."/>
            <person name="Schleper C."/>
            <person name="Guy L."/>
            <person name="Ettema T.J."/>
        </authorList>
    </citation>
    <scope>NUCLEOTIDE SEQUENCE</scope>
</reference>
<organism evidence="1">
    <name type="scientific">marine sediment metagenome</name>
    <dbReference type="NCBI Taxonomy" id="412755"/>
    <lineage>
        <taxon>unclassified sequences</taxon>
        <taxon>metagenomes</taxon>
        <taxon>ecological metagenomes</taxon>
    </lineage>
</organism>
<name>A0A0F9A4F5_9ZZZZ</name>
<comment type="caution">
    <text evidence="1">The sequence shown here is derived from an EMBL/GenBank/DDBJ whole genome shotgun (WGS) entry which is preliminary data.</text>
</comment>
<gene>
    <name evidence="1" type="ORF">LCGC14_2696820</name>
</gene>
<proteinExistence type="predicted"/>
<protein>
    <submittedName>
        <fullName evidence="1">Uncharacterized protein</fullName>
    </submittedName>
</protein>
<evidence type="ECO:0000313" key="1">
    <source>
        <dbReference type="EMBL" id="KKK93045.1"/>
    </source>
</evidence>
<dbReference type="AlphaFoldDB" id="A0A0F9A4F5"/>
<feature type="non-terminal residue" evidence="1">
    <location>
        <position position="259"/>
    </location>
</feature>
<dbReference type="EMBL" id="LAZR01047943">
    <property type="protein sequence ID" value="KKK93045.1"/>
    <property type="molecule type" value="Genomic_DNA"/>
</dbReference>
<sequence length="259" mass="28336">MILERISRNSGNDDKYVVIAKSGNVALGVYLRLVGDHYRPKVDGKRPISITGRIRIAAAPGASASEVEINEAFKQLPIEKFANEAMMRSSFSLGFFLNQVDMGAVSGAFDEQKVGLKLYDFLTLYIGSDDMLVTAEELHEVIKAEIGGSIEEKSFDILSVAMDMAKQEPEFDQAISSVLAQLDKARQEASEVFKATGVVALSEATATAEVLMAEYLKAHPDFTSALPETDQSEFKLLSLLYASLDPTYDGTLPEESDQY</sequence>